<dbReference type="InterPro" id="IPR023346">
    <property type="entry name" value="Lysozyme-like_dom_sf"/>
</dbReference>
<organism evidence="6 7">
    <name type="scientific">Litoribacillus peritrichatus</name>
    <dbReference type="NCBI Taxonomy" id="718191"/>
    <lineage>
        <taxon>Bacteria</taxon>
        <taxon>Pseudomonadati</taxon>
        <taxon>Pseudomonadota</taxon>
        <taxon>Gammaproteobacteria</taxon>
        <taxon>Oceanospirillales</taxon>
        <taxon>Oceanospirillaceae</taxon>
        <taxon>Litoribacillus</taxon>
    </lineage>
</organism>
<dbReference type="PANTHER" id="PTHR35936">
    <property type="entry name" value="MEMBRANE-BOUND LYTIC MUREIN TRANSGLYCOSYLASE F"/>
    <property type="match status" value="1"/>
</dbReference>
<dbReference type="SMART" id="SM00062">
    <property type="entry name" value="PBPb"/>
    <property type="match status" value="2"/>
</dbReference>
<comment type="caution">
    <text evidence="6">The sequence shown here is derived from an EMBL/GenBank/DDBJ whole genome shotgun (WGS) entry which is preliminary data.</text>
</comment>
<dbReference type="Proteomes" id="UP001501565">
    <property type="component" value="Unassembled WGS sequence"/>
</dbReference>
<feature type="domain" description="Solute-binding protein family 3/N-terminal" evidence="5">
    <location>
        <begin position="284"/>
        <end position="509"/>
    </location>
</feature>
<dbReference type="PROSITE" id="PS51257">
    <property type="entry name" value="PROKAR_LIPOPROTEIN"/>
    <property type="match status" value="1"/>
</dbReference>
<evidence type="ECO:0000313" key="6">
    <source>
        <dbReference type="EMBL" id="GAA3941601.1"/>
    </source>
</evidence>
<dbReference type="SUPFAM" id="SSF53955">
    <property type="entry name" value="Lysozyme-like"/>
    <property type="match status" value="1"/>
</dbReference>
<accession>A0ABP7NAU6</accession>
<gene>
    <name evidence="6" type="ORF">GCM10022277_41920</name>
</gene>
<dbReference type="RefSeq" id="WP_344800612.1">
    <property type="nucleotide sequence ID" value="NZ_BAABBN010000015.1"/>
</dbReference>
<keyword evidence="4" id="KW-0998">Cell outer membrane</keyword>
<dbReference type="CDD" id="cd13403">
    <property type="entry name" value="MLTF-like"/>
    <property type="match status" value="1"/>
</dbReference>
<dbReference type="Gene3D" id="3.40.190.10">
    <property type="entry name" value="Periplasmic binding protein-like II"/>
    <property type="match status" value="4"/>
</dbReference>
<dbReference type="InterPro" id="IPR008258">
    <property type="entry name" value="Transglycosylase_SLT_dom_1"/>
</dbReference>
<dbReference type="PANTHER" id="PTHR35936:SF32">
    <property type="entry name" value="MEMBRANE-BOUND LYTIC MUREIN TRANSGLYCOSYLASE F"/>
    <property type="match status" value="1"/>
</dbReference>
<proteinExistence type="inferred from homology"/>
<evidence type="ECO:0000313" key="7">
    <source>
        <dbReference type="Proteomes" id="UP001501565"/>
    </source>
</evidence>
<comment type="subcellular location">
    <subcellularLocation>
        <location evidence="1">Cell outer membrane</location>
        <topology evidence="1">Peripheral membrane protein</topology>
    </subcellularLocation>
</comment>
<dbReference type="Pfam" id="PF00497">
    <property type="entry name" value="SBP_bac_3"/>
    <property type="match status" value="2"/>
</dbReference>
<name>A0ABP7NAU6_9GAMM</name>
<dbReference type="InterPro" id="IPR001638">
    <property type="entry name" value="Solute-binding_3/MltF_N"/>
</dbReference>
<evidence type="ECO:0000256" key="1">
    <source>
        <dbReference type="ARBA" id="ARBA00004339"/>
    </source>
</evidence>
<sequence>MSRYFVYLILFFLVGCGKTDSDNEPNSSEPADRPILVNSVDSANPLLIRNLDAIKKSGVLRVVTPRWDEYQFLPRQKTPANYYRAMVAEFAERNGLDIRWIYVDQFSQLTSTVLRGRADVIVANMTVTDARAKLLGFTVPVDHAQELLVVKASADLKDVHDLALGSIVVPKNSSFKQSLDDIAKPGWSLVEKEFSASPQALVDDVISGKYTATVVDSNVGEWLLTGLPVKSLGALGKAKDIAWAVHLQAQDLLHELNQFIHLYQIENTKASHLGDWPEIVKRRTLTMITRNSSDSYFMWRGELMGYEYDLVKRFAEDHKLYLDVVVADKEDMIDLLLAGEGDLVASSQAKLESRRARGVEFTETYNVVDEVLVGRKGLGIEGADQLSGHTVMVEAGSSYLKRLNTLKEEGADFKIVFPEDYVVDDETDIMGLVADGVVDFTVVDDHLAARELLDQPGLVAYFSVAAEVGHGWVVRKENTQLLAKLNAYIKSHFRGLYFNVTWQKYFDTERGIYLGRDPMLDVGQLSPYDVHIKEVALQHDFDWRMIVAQMYQESRFNPKARSHVGALGVMQVLPRTARDYGVENLYDPEVNIRVGVEYLGWVRQRFPKYIEPAERTLFALAGYNAGYGHVLDARRLAAQKGWDRNRWFGHVEKAMLLLSERKYARNARFGYVRGKEPVEYVRQIHRRYLGYVAMEP</sequence>
<keyword evidence="7" id="KW-1185">Reference proteome</keyword>
<keyword evidence="4" id="KW-0472">Membrane</keyword>
<comment type="similarity">
    <text evidence="2">Belongs to the bacterial solute-binding protein 3 family.</text>
</comment>
<dbReference type="Pfam" id="PF01464">
    <property type="entry name" value="SLT"/>
    <property type="match status" value="1"/>
</dbReference>
<evidence type="ECO:0000256" key="4">
    <source>
        <dbReference type="ARBA" id="ARBA00023237"/>
    </source>
</evidence>
<feature type="domain" description="Solute-binding protein family 3/N-terminal" evidence="5">
    <location>
        <begin position="59"/>
        <end position="275"/>
    </location>
</feature>
<evidence type="ECO:0000256" key="3">
    <source>
        <dbReference type="ARBA" id="ARBA00022729"/>
    </source>
</evidence>
<dbReference type="Gene3D" id="1.10.530.10">
    <property type="match status" value="1"/>
</dbReference>
<evidence type="ECO:0000256" key="2">
    <source>
        <dbReference type="ARBA" id="ARBA00010333"/>
    </source>
</evidence>
<reference evidence="7" key="1">
    <citation type="journal article" date="2019" name="Int. J. Syst. Evol. Microbiol.">
        <title>The Global Catalogue of Microorganisms (GCM) 10K type strain sequencing project: providing services to taxonomists for standard genome sequencing and annotation.</title>
        <authorList>
            <consortium name="The Broad Institute Genomics Platform"/>
            <consortium name="The Broad Institute Genome Sequencing Center for Infectious Disease"/>
            <person name="Wu L."/>
            <person name="Ma J."/>
        </authorList>
    </citation>
    <scope>NUCLEOTIDE SEQUENCE [LARGE SCALE GENOMIC DNA]</scope>
    <source>
        <strain evidence="7">JCM 17551</strain>
    </source>
</reference>
<dbReference type="SUPFAM" id="SSF53850">
    <property type="entry name" value="Periplasmic binding protein-like II"/>
    <property type="match status" value="2"/>
</dbReference>
<keyword evidence="3" id="KW-0732">Signal</keyword>
<dbReference type="CDD" id="cd01009">
    <property type="entry name" value="PBP2_YfhD_N"/>
    <property type="match status" value="1"/>
</dbReference>
<evidence type="ECO:0000259" key="5">
    <source>
        <dbReference type="SMART" id="SM00062"/>
    </source>
</evidence>
<protein>
    <recommendedName>
        <fullName evidence="5">Solute-binding protein family 3/N-terminal domain-containing protein</fullName>
    </recommendedName>
</protein>
<dbReference type="EMBL" id="BAABBN010000015">
    <property type="protein sequence ID" value="GAA3941601.1"/>
    <property type="molecule type" value="Genomic_DNA"/>
</dbReference>